<organism evidence="2 3">
    <name type="scientific">Streptomyces tunisiensis</name>
    <dbReference type="NCBI Taxonomy" id="948699"/>
    <lineage>
        <taxon>Bacteria</taxon>
        <taxon>Bacillati</taxon>
        <taxon>Actinomycetota</taxon>
        <taxon>Actinomycetes</taxon>
        <taxon>Kitasatosporales</taxon>
        <taxon>Streptomycetaceae</taxon>
        <taxon>Streptomyces</taxon>
    </lineage>
</organism>
<reference evidence="3" key="1">
    <citation type="journal article" date="2019" name="Int. J. Syst. Evol. Microbiol.">
        <title>The Global Catalogue of Microorganisms (GCM) 10K type strain sequencing project: providing services to taxonomists for standard genome sequencing and annotation.</title>
        <authorList>
            <consortium name="The Broad Institute Genomics Platform"/>
            <consortium name="The Broad Institute Genome Sequencing Center for Infectious Disease"/>
            <person name="Wu L."/>
            <person name="Ma J."/>
        </authorList>
    </citation>
    <scope>NUCLEOTIDE SEQUENCE [LARGE SCALE GENOMIC DNA]</scope>
    <source>
        <strain evidence="3">JCM 17589</strain>
    </source>
</reference>
<evidence type="ECO:0000313" key="2">
    <source>
        <dbReference type="EMBL" id="GAA4145004.1"/>
    </source>
</evidence>
<proteinExistence type="predicted"/>
<name>A0ABP7Z0X3_9ACTN</name>
<evidence type="ECO:0000313" key="3">
    <source>
        <dbReference type="Proteomes" id="UP001501845"/>
    </source>
</evidence>
<evidence type="ECO:0000256" key="1">
    <source>
        <dbReference type="SAM" id="MobiDB-lite"/>
    </source>
</evidence>
<dbReference type="EMBL" id="BAABBU010000024">
    <property type="protein sequence ID" value="GAA4145004.1"/>
    <property type="molecule type" value="Genomic_DNA"/>
</dbReference>
<feature type="compositionally biased region" description="Low complexity" evidence="1">
    <location>
        <begin position="38"/>
        <end position="49"/>
    </location>
</feature>
<feature type="region of interest" description="Disordered" evidence="1">
    <location>
        <begin position="38"/>
        <end position="83"/>
    </location>
</feature>
<protein>
    <submittedName>
        <fullName evidence="2">Uncharacterized protein</fullName>
    </submittedName>
</protein>
<comment type="caution">
    <text evidence="2">The sequence shown here is derived from an EMBL/GenBank/DDBJ whole genome shotgun (WGS) entry which is preliminary data.</text>
</comment>
<sequence length="113" mass="11533">MPSGVECKRGAVCGPSGRTARKAAEAGVRPFRGAGNCASGPRRAAAGGRRVLGGGVPSGSGARGTARPARCGPQSADGGSWQRGCRLAQGRGELRRWQTEARQWGQIGGFVTK</sequence>
<feature type="compositionally biased region" description="Gly residues" evidence="1">
    <location>
        <begin position="50"/>
        <end position="62"/>
    </location>
</feature>
<gene>
    <name evidence="2" type="ORF">GCM10022285_49540</name>
</gene>
<keyword evidence="3" id="KW-1185">Reference proteome</keyword>
<dbReference type="Proteomes" id="UP001501845">
    <property type="component" value="Unassembled WGS sequence"/>
</dbReference>
<accession>A0ABP7Z0X3</accession>
<feature type="region of interest" description="Disordered" evidence="1">
    <location>
        <begin position="1"/>
        <end position="24"/>
    </location>
</feature>